<comment type="caution">
    <text evidence="2">The sequence shown here is derived from an EMBL/GenBank/DDBJ whole genome shotgun (WGS) entry which is preliminary data.</text>
</comment>
<evidence type="ECO:0000313" key="3">
    <source>
        <dbReference type="Proteomes" id="UP000305451"/>
    </source>
</evidence>
<name>A0A4S2GXW0_9PROT</name>
<feature type="non-terminal residue" evidence="2">
    <location>
        <position position="1"/>
    </location>
</feature>
<accession>A0A4S2GXW0</accession>
<proteinExistence type="predicted"/>
<evidence type="ECO:0000256" key="1">
    <source>
        <dbReference type="SAM" id="MobiDB-lite"/>
    </source>
</evidence>
<reference evidence="2 3" key="1">
    <citation type="journal article" date="2013" name="Int. J. Syst. Evol. Microbiol.">
        <title>Marinicauda pacifica gen. nov., sp. nov., a prosthecate alphaproteobacterium of the family Hyphomonadaceae isolated from deep seawater.</title>
        <authorList>
            <person name="Zhang X.Y."/>
            <person name="Li G.W."/>
            <person name="Wang C.S."/>
            <person name="Zhang Y.J."/>
            <person name="Xu X.W."/>
            <person name="Li H."/>
            <person name="Liu A."/>
            <person name="Liu C."/>
            <person name="Xie B.B."/>
            <person name="Qin Q.L."/>
            <person name="Xu Z."/>
            <person name="Chen X.L."/>
            <person name="Zhou B.C."/>
            <person name="Zhang Y.Z."/>
        </authorList>
    </citation>
    <scope>NUCLEOTIDE SEQUENCE [LARGE SCALE GENOMIC DNA]</scope>
    <source>
        <strain evidence="2 3">P-1 km-3</strain>
    </source>
</reference>
<organism evidence="2 3">
    <name type="scientific">Marinicauda pacifica</name>
    <dbReference type="NCBI Taxonomy" id="1133559"/>
    <lineage>
        <taxon>Bacteria</taxon>
        <taxon>Pseudomonadati</taxon>
        <taxon>Pseudomonadota</taxon>
        <taxon>Alphaproteobacteria</taxon>
        <taxon>Maricaulales</taxon>
        <taxon>Maricaulaceae</taxon>
        <taxon>Marinicauda</taxon>
    </lineage>
</organism>
<sequence>DHLLEQGGSAYDPVLYDFINDVRSEQQAEIRRMDAGLAGLSQDPRNGLSPAFRDAGEAISNLDLVASLPKPPGFFDTENPAGLPPEVSSEDSDDANESEEA</sequence>
<dbReference type="AlphaFoldDB" id="A0A4S2GXW0"/>
<keyword evidence="3" id="KW-1185">Reference proteome</keyword>
<evidence type="ECO:0000313" key="2">
    <source>
        <dbReference type="EMBL" id="TGY87701.1"/>
    </source>
</evidence>
<feature type="compositionally biased region" description="Acidic residues" evidence="1">
    <location>
        <begin position="88"/>
        <end position="101"/>
    </location>
</feature>
<feature type="region of interest" description="Disordered" evidence="1">
    <location>
        <begin position="69"/>
        <end position="101"/>
    </location>
</feature>
<protein>
    <submittedName>
        <fullName evidence="2">DUF305 domain-containing protein</fullName>
    </submittedName>
</protein>
<dbReference type="Proteomes" id="UP000305451">
    <property type="component" value="Unassembled WGS sequence"/>
</dbReference>
<gene>
    <name evidence="2" type="ORF">E5162_14580</name>
</gene>
<feature type="non-terminal residue" evidence="2">
    <location>
        <position position="101"/>
    </location>
</feature>
<dbReference type="EMBL" id="SRXV01000110">
    <property type="protein sequence ID" value="TGY87701.1"/>
    <property type="molecule type" value="Genomic_DNA"/>
</dbReference>